<dbReference type="InterPro" id="IPR058567">
    <property type="entry name" value="Ig_TRAPPC9_Trs120_3rd"/>
</dbReference>
<sequence>MAVDPLSPVAPARLRALLLPVGKIKRSRFLSLVERLRANNVVRLSDVSPDANGRPNRNSFSPLAFPTGMIVYDLSISVPPISHLDLFPFEIFRESLVIIAIADGIELPGLTDGTQISSQATTYGTKKTKYPEVEGLEELQQEVHALKDSHPRSLVQQLLIFDYGGVEKLITGPEAVVWIPRPEVATSTTVKTVMCDITSRILGELSGFVERMQEWPTVESPKASSWGPRRTPEAHPGSPDKLQQRMTMPAQLPGANGTFSHFSDANSQPAEHDSPITFDEITRSIQLSNRISSSIKTASKPGSKEHSRERMSVQGIGFMGANERTKSRLKGRLSIVAGTLFLQAGLWPDSLKELVEGASIARAGSDYIWHAKALESILQCLLMLGWAGMDFKIPQICYPTADKLLLKSASQTPTMSQTELYSIGQSNPESRVVSLQNLANLLPDLSNNILHLYTRAANITDEPAPQLVFSETVIRLARVLAATYLRDGSLDDNALGNIVMNDPLQFLRSPERPRGSLSLSKTDIASFLFRALPPSLGSDLPVTDSSPILVGMASTLWTLGLDRKKAFVLNQLFSVLIPGLVQARKIGAAEVGIHPAAGLSALNYAAFDINALDVVPGDMNGSLRQLLAYVGKIYGVPSTTVFADERDVSKRCSADSCESVADYDSVGSIVNRALRHSTIDGFGNHALKVDILKACINFCEALPDFKGVLQFTVDLLQTIKGTHMLVPDSYHGVPSLPPEEQVRLFNNVKRTVAAARKLGIPNLEAEYWDDFLVRGVELVNLADFKEPVRRSRTDFGFSNIEESRAEKNPFIYSAFSKTTTRRSECLLIAEEPAMFKVTLQNPFEFDVEIESLRIEGTGVSFEADTKGLWLAPFTIQEHCFSGVATTEGTLEIAACSVKVKFCRERRFPIFKKFWKPEFETKAKRTGLAAVKPFFERPLSWSSNASETGSDVIPRGLEPDVMVAKVIKKQPTLIIQSTSLSQSAIMVLEGETKSFDITLQNVSTCPVDFISFRFEDSTSRQLQSALNNKDNLPADIFELELKLSTNPTLTWRRNELNQSELSIAPGKTTTFTVDVFGKAGLQDAVVQIDYAHVCASPSNLPETFYCRQISLPLTVTVNATVDIVRCDLLPFTGDFAWNNKLQKEKDSGGTNNDEKSIKSVEQTSSPLTPRSISQFKDAQFSRTLSQLRLASQSSDHCLLLMDLRNTWPNPLSVSLYVNESISDSETNNILETGAIGVHEIYDELQPGHLSRFVLVVPRIHIVNPQKPIPSLNIGNKRQFVVSANKFNYEVESSAREVFWFREELLKRLRGSWTELATGREGTIDLRGIRLNARMLDALRIDNVDVTFSLRPYASGASTCPSSDHTNDSDSDSHVAQTGKSKFVVKTNTFLTLSATVINRSSKPIHPLLRLQPSLRHLPHAIALDLSKRLAWSGMLHRPLPVLEPHKTTEVTLGITALCRGEYEISASVEEVRLLKPYAPVSEKGAVAPTAEGTDMSEEGSGAGADVHPHFDGVFIANAPKQRRIWHSRVPCMISARD</sequence>
<dbReference type="Proteomes" id="UP000242814">
    <property type="component" value="Unassembled WGS sequence"/>
</dbReference>
<feature type="domain" description="Trs120/TRAPPC9 N-terminal" evidence="4">
    <location>
        <begin position="5"/>
        <end position="397"/>
    </location>
</feature>
<organism evidence="9 10">
    <name type="scientific">Paracoccidioides brasiliensis</name>
    <dbReference type="NCBI Taxonomy" id="121759"/>
    <lineage>
        <taxon>Eukaryota</taxon>
        <taxon>Fungi</taxon>
        <taxon>Dikarya</taxon>
        <taxon>Ascomycota</taxon>
        <taxon>Pezizomycotina</taxon>
        <taxon>Eurotiomycetes</taxon>
        <taxon>Eurotiomycetidae</taxon>
        <taxon>Onygenales</taxon>
        <taxon>Ajellomycetaceae</taxon>
        <taxon>Paracoccidioides</taxon>
    </lineage>
</organism>
<evidence type="ECO:0000313" key="9">
    <source>
        <dbReference type="EMBL" id="ODH44727.1"/>
    </source>
</evidence>
<dbReference type="VEuPathDB" id="FungiDB:PADG_06283"/>
<evidence type="ECO:0000259" key="6">
    <source>
        <dbReference type="Pfam" id="PF26254"/>
    </source>
</evidence>
<comment type="subcellular location">
    <subcellularLocation>
        <location evidence="1">Golgi apparatus</location>
    </subcellularLocation>
</comment>
<evidence type="ECO:0000313" key="10">
    <source>
        <dbReference type="Proteomes" id="UP000242814"/>
    </source>
</evidence>
<dbReference type="VEuPathDB" id="FungiDB:PABG_06878"/>
<comment type="caution">
    <text evidence="9">The sequence shown here is derived from an EMBL/GenBank/DDBJ whole genome shotgun (WGS) entry which is preliminary data.</text>
</comment>
<evidence type="ECO:0000256" key="1">
    <source>
        <dbReference type="ARBA" id="ARBA00004555"/>
    </source>
</evidence>
<feature type="domain" description="Trs120/TRAPPC9 first Ig-like" evidence="6">
    <location>
        <begin position="773"/>
        <end position="967"/>
    </location>
</feature>
<dbReference type="Pfam" id="PF26280">
    <property type="entry name" value="Ig_TRAPPC9-Trs120_2nd"/>
    <property type="match status" value="1"/>
</dbReference>
<feature type="domain" description="Trs120/TRAPPC9 fourth Ig-like" evidence="8">
    <location>
        <begin position="1367"/>
        <end position="1535"/>
    </location>
</feature>
<evidence type="ECO:0000256" key="2">
    <source>
        <dbReference type="ARBA" id="ARBA00023034"/>
    </source>
</evidence>
<gene>
    <name evidence="9" type="ORF">ACO22_00805</name>
</gene>
<feature type="compositionally biased region" description="Polar residues" evidence="3">
    <location>
        <begin position="1158"/>
        <end position="1168"/>
    </location>
</feature>
<name>A0A1D2JND7_PARBR</name>
<reference evidence="9 10" key="1">
    <citation type="submission" date="2016-06" db="EMBL/GenBank/DDBJ databases">
        <authorList>
            <person name="Kjaerup R.B."/>
            <person name="Dalgaard T.S."/>
            <person name="Juul-Madsen H.R."/>
        </authorList>
    </citation>
    <scope>NUCLEOTIDE SEQUENCE [LARGE SCALE GENOMIC DNA]</scope>
    <source>
        <strain evidence="9 10">Pb300</strain>
    </source>
</reference>
<dbReference type="InterPro" id="IPR058565">
    <property type="entry name" value="Ig_TRAPPC9_Trs120_1st"/>
</dbReference>
<dbReference type="InterPro" id="IPR058568">
    <property type="entry name" value="Ig_TRAPPC9_Trs120_4th"/>
</dbReference>
<evidence type="ECO:0000259" key="4">
    <source>
        <dbReference type="Pfam" id="PF08626"/>
    </source>
</evidence>
<feature type="region of interest" description="Disordered" evidence="3">
    <location>
        <begin position="1141"/>
        <end position="1168"/>
    </location>
</feature>
<evidence type="ECO:0000256" key="3">
    <source>
        <dbReference type="SAM" id="MobiDB-lite"/>
    </source>
</evidence>
<evidence type="ECO:0000259" key="7">
    <source>
        <dbReference type="Pfam" id="PF26282"/>
    </source>
</evidence>
<dbReference type="Pfam" id="PF26282">
    <property type="entry name" value="Ig_TRAPPC9-Trs120_3rd"/>
    <property type="match status" value="1"/>
</dbReference>
<dbReference type="InterPro" id="IPR058563">
    <property type="entry name" value="Trs120_TRAPPC9_N"/>
</dbReference>
<dbReference type="GO" id="GO:0005802">
    <property type="term" value="C:trans-Golgi network"/>
    <property type="evidence" value="ECO:0007669"/>
    <property type="project" value="TreeGrafter"/>
</dbReference>
<dbReference type="Pfam" id="PF26283">
    <property type="entry name" value="Ig_TRAPPC9-Trs120_4th"/>
    <property type="match status" value="1"/>
</dbReference>
<evidence type="ECO:0000259" key="5">
    <source>
        <dbReference type="Pfam" id="PF26251"/>
    </source>
</evidence>
<protein>
    <recommendedName>
        <fullName evidence="11">Hypercellular protein HypA</fullName>
    </recommendedName>
</protein>
<feature type="domain" description="Trs120/TRAPPC9 third Ig-like" evidence="7">
    <location>
        <begin position="1120"/>
        <end position="1338"/>
    </location>
</feature>
<evidence type="ECO:0008006" key="11">
    <source>
        <dbReference type="Google" id="ProtNLM"/>
    </source>
</evidence>
<keyword evidence="2" id="KW-0333">Golgi apparatus</keyword>
<accession>A0A1D2JND7</accession>
<feature type="compositionally biased region" description="Polar residues" evidence="3">
    <location>
        <begin position="257"/>
        <end position="269"/>
    </location>
</feature>
<dbReference type="InterPro" id="IPR013935">
    <property type="entry name" value="Trs120_TRAPPC9"/>
</dbReference>
<dbReference type="PANTHER" id="PTHR21512">
    <property type="entry name" value="TRAFFICKING PROTEIN PARTICLE COMPLEX SUBUNIT 9"/>
    <property type="match status" value="1"/>
</dbReference>
<dbReference type="InterPro" id="IPR058564">
    <property type="entry name" value="TPR_TRAPPC9_Trs120"/>
</dbReference>
<dbReference type="PANTHER" id="PTHR21512:SF5">
    <property type="entry name" value="TRAFFICKING PROTEIN PARTICLE COMPLEX SUBUNIT 9"/>
    <property type="match status" value="1"/>
</dbReference>
<feature type="domain" description="Trs120/TRAPPC9 TPR region" evidence="5">
    <location>
        <begin position="438"/>
        <end position="759"/>
    </location>
</feature>
<dbReference type="Pfam" id="PF08626">
    <property type="entry name" value="TRAPPC9-Trs120"/>
    <property type="match status" value="1"/>
</dbReference>
<dbReference type="Pfam" id="PF26254">
    <property type="entry name" value="Ig_TRAPPC9-Trs120_1st"/>
    <property type="match status" value="1"/>
</dbReference>
<evidence type="ECO:0000259" key="8">
    <source>
        <dbReference type="Pfam" id="PF26283"/>
    </source>
</evidence>
<dbReference type="EMBL" id="LZYO01000017">
    <property type="protein sequence ID" value="ODH44727.1"/>
    <property type="molecule type" value="Genomic_DNA"/>
</dbReference>
<feature type="compositionally biased region" description="Basic and acidic residues" evidence="3">
    <location>
        <begin position="1141"/>
        <end position="1157"/>
    </location>
</feature>
<proteinExistence type="predicted"/>
<dbReference type="Pfam" id="PF26251">
    <property type="entry name" value="TPR_TRAPPC9-Trs120"/>
    <property type="match status" value="1"/>
</dbReference>
<feature type="region of interest" description="Disordered" evidence="3">
    <location>
        <begin position="1354"/>
        <end position="1373"/>
    </location>
</feature>
<feature type="region of interest" description="Disordered" evidence="3">
    <location>
        <begin position="216"/>
        <end position="274"/>
    </location>
</feature>